<feature type="compositionally biased region" description="Polar residues" evidence="1">
    <location>
        <begin position="300"/>
        <end position="317"/>
    </location>
</feature>
<feature type="compositionally biased region" description="Low complexity" evidence="1">
    <location>
        <begin position="345"/>
        <end position="359"/>
    </location>
</feature>
<feature type="compositionally biased region" description="Basic and acidic residues" evidence="1">
    <location>
        <begin position="72"/>
        <end position="102"/>
    </location>
</feature>
<comment type="caution">
    <text evidence="2">The sequence shown here is derived from an EMBL/GenBank/DDBJ whole genome shotgun (WGS) entry which is preliminary data.</text>
</comment>
<feature type="compositionally biased region" description="Basic and acidic residues" evidence="1">
    <location>
        <begin position="50"/>
        <end position="62"/>
    </location>
</feature>
<reference evidence="2" key="1">
    <citation type="submission" date="2020-06" db="EMBL/GenBank/DDBJ databases">
        <authorList>
            <consortium name="Plant Systems Biology data submission"/>
        </authorList>
    </citation>
    <scope>NUCLEOTIDE SEQUENCE</scope>
    <source>
        <strain evidence="2">D6</strain>
    </source>
</reference>
<feature type="compositionally biased region" description="Polar residues" evidence="1">
    <location>
        <begin position="395"/>
        <end position="404"/>
    </location>
</feature>
<evidence type="ECO:0000313" key="2">
    <source>
        <dbReference type="EMBL" id="CAB9516945.1"/>
    </source>
</evidence>
<dbReference type="EMBL" id="CAICTM010000816">
    <property type="protein sequence ID" value="CAB9516945.1"/>
    <property type="molecule type" value="Genomic_DNA"/>
</dbReference>
<sequence length="616" mass="64276">MTTPSQSYSTPSSPKSTAAKKRSTTPKTPSSTKKKKRTQTPAQKLRKAERRRERDAEKKEAAARQAVEEEEAAARKAVEEEEAAARKAAEDKAKKERRAVKDKARHARNKEAAAAARAAAMSTQNTPSAPSNTGPLIDPNVLKLLSPTQRGHYMSSQYIAHTSAKANETKRAVARDTNESIENSRVSDVGLFGSMYNETPAAATAPTATAGFGATAPATAAGTHGADHAGGGFGMPGTAPNPVPPASSSGYQYSQPHQSNVPPANEAAFSASKQAPFSPPPFGPTHAAPYAAAPGPFNAQFDTPFSPQRPQAQATNQGPPPPSAAWVGTPQPPQPRGYASPPPASFTSPTTPSGGQPFTATNGVPATASVSAGNGFGANNATFTPQRPTGHAGFTTASSGTQPFGSPPPQQNATWATPQPTYYARNASAAGFAPPQPSGKPGLTTPTTQQHAARAPAGAKHQIGAEVIYWPQDGGRFPAHVLRVDAKDGLPVYAIKKVANGETVQSVDQKLLSETAWVYTGPGGDEDDTQMPDPTHNHFDGESAETEHLFSPGKGSKKKAAAHIPRDRAHFDARRHNSARDPKKVHRHGDGTPADSSHADGTPLKSTPGASSSHQK</sequence>
<feature type="compositionally biased region" description="Polar residues" evidence="1">
    <location>
        <begin position="604"/>
        <end position="616"/>
    </location>
</feature>
<feature type="compositionally biased region" description="Polar residues" evidence="1">
    <location>
        <begin position="411"/>
        <end position="420"/>
    </location>
</feature>
<feature type="compositionally biased region" description="Pro residues" evidence="1">
    <location>
        <begin position="330"/>
        <end position="344"/>
    </location>
</feature>
<dbReference type="AlphaFoldDB" id="A0A9N8EAR9"/>
<feature type="region of interest" description="Disordered" evidence="1">
    <location>
        <begin position="220"/>
        <end position="459"/>
    </location>
</feature>
<feature type="compositionally biased region" description="Polar residues" evidence="1">
    <location>
        <begin position="246"/>
        <end position="262"/>
    </location>
</feature>
<evidence type="ECO:0000256" key="1">
    <source>
        <dbReference type="SAM" id="MobiDB-lite"/>
    </source>
</evidence>
<proteinExistence type="predicted"/>
<protein>
    <submittedName>
        <fullName evidence="2">Uncharacterized protein</fullName>
    </submittedName>
</protein>
<feature type="compositionally biased region" description="Low complexity" evidence="1">
    <location>
        <begin position="1"/>
        <end position="17"/>
    </location>
</feature>
<organism evidence="2 3">
    <name type="scientific">Seminavis robusta</name>
    <dbReference type="NCBI Taxonomy" id="568900"/>
    <lineage>
        <taxon>Eukaryota</taxon>
        <taxon>Sar</taxon>
        <taxon>Stramenopiles</taxon>
        <taxon>Ochrophyta</taxon>
        <taxon>Bacillariophyta</taxon>
        <taxon>Bacillariophyceae</taxon>
        <taxon>Bacillariophycidae</taxon>
        <taxon>Naviculales</taxon>
        <taxon>Naviculaceae</taxon>
        <taxon>Seminavis</taxon>
    </lineage>
</organism>
<keyword evidence="3" id="KW-1185">Reference proteome</keyword>
<gene>
    <name evidence="2" type="ORF">SEMRO_817_G206800.1</name>
</gene>
<name>A0A9N8EAR9_9STRA</name>
<feature type="compositionally biased region" description="Basic residues" evidence="1">
    <location>
        <begin position="32"/>
        <end position="49"/>
    </location>
</feature>
<feature type="compositionally biased region" description="Basic and acidic residues" evidence="1">
    <location>
        <begin position="535"/>
        <end position="548"/>
    </location>
</feature>
<evidence type="ECO:0000313" key="3">
    <source>
        <dbReference type="Proteomes" id="UP001153069"/>
    </source>
</evidence>
<feature type="compositionally biased region" description="Polar residues" evidence="1">
    <location>
        <begin position="121"/>
        <end position="134"/>
    </location>
</feature>
<feature type="compositionally biased region" description="Polar residues" evidence="1">
    <location>
        <begin position="360"/>
        <end position="387"/>
    </location>
</feature>
<dbReference type="Proteomes" id="UP001153069">
    <property type="component" value="Unassembled WGS sequence"/>
</dbReference>
<feature type="region of interest" description="Disordered" evidence="1">
    <location>
        <begin position="519"/>
        <end position="616"/>
    </location>
</feature>
<feature type="region of interest" description="Disordered" evidence="1">
    <location>
        <begin position="1"/>
        <end position="140"/>
    </location>
</feature>
<accession>A0A9N8EAR9</accession>
<feature type="compositionally biased region" description="Basic and acidic residues" evidence="1">
    <location>
        <begin position="564"/>
        <end position="582"/>
    </location>
</feature>